<dbReference type="InterPro" id="IPR053149">
    <property type="entry name" value="TPK"/>
</dbReference>
<keyword evidence="8" id="KW-1185">Reference proteome</keyword>
<dbReference type="Proteomes" id="UP000280696">
    <property type="component" value="Unassembled WGS sequence"/>
</dbReference>
<organism evidence="7 8">
    <name type="scientific">Parablautia intestinalis</name>
    <dbReference type="NCBI Taxonomy" id="2320100"/>
    <lineage>
        <taxon>Bacteria</taxon>
        <taxon>Bacillati</taxon>
        <taxon>Bacillota</taxon>
        <taxon>Clostridia</taxon>
        <taxon>Lachnospirales</taxon>
        <taxon>Lachnospiraceae</taxon>
        <taxon>Parablautia</taxon>
    </lineage>
</organism>
<dbReference type="Pfam" id="PF04265">
    <property type="entry name" value="TPK_B1_binding"/>
    <property type="match status" value="1"/>
</dbReference>
<dbReference type="PANTHER" id="PTHR41299">
    <property type="entry name" value="THIAMINE PYROPHOSPHOKINASE"/>
    <property type="match status" value="1"/>
</dbReference>
<dbReference type="OrthoDB" id="9804377at2"/>
<evidence type="ECO:0000256" key="4">
    <source>
        <dbReference type="ARBA" id="ARBA00022840"/>
    </source>
</evidence>
<feature type="domain" description="Thiamin pyrophosphokinase thiamin-binding" evidence="6">
    <location>
        <begin position="135"/>
        <end position="200"/>
    </location>
</feature>
<dbReference type="Pfam" id="PF04263">
    <property type="entry name" value="TPK_catalytic"/>
    <property type="match status" value="1"/>
</dbReference>
<keyword evidence="4" id="KW-0067">ATP-binding</keyword>
<evidence type="ECO:0000256" key="1">
    <source>
        <dbReference type="ARBA" id="ARBA00022679"/>
    </source>
</evidence>
<dbReference type="InterPro" id="IPR006282">
    <property type="entry name" value="Thi_PPkinase"/>
</dbReference>
<evidence type="ECO:0000313" key="7">
    <source>
        <dbReference type="EMBL" id="RKI86894.1"/>
    </source>
</evidence>
<sequence>MKERICYVVGAGENFGLDFHPATGDFVIAADAGLRNLEEQGIRTDLVIGDFDSLKCVSEHPNTIVLSAEKDDTDTLAAVREGIRAGYTSFHIYCGTGGRIDHTVANLQVLAYLSANNMRDFLFDNGTVITAITNGSLCFGKIPCGYVSVFSCSEKAEGVTLCGLKYELNNATLTNTFPIGVSNEFIGRESSISVSSGTLFIVFPKEAKERIIQ</sequence>
<keyword evidence="1 7" id="KW-0808">Transferase</keyword>
<dbReference type="EC" id="2.7.6.2" evidence="5"/>
<dbReference type="SUPFAM" id="SSF63862">
    <property type="entry name" value="Thiamin pyrophosphokinase, substrate-binding domain"/>
    <property type="match status" value="1"/>
</dbReference>
<evidence type="ECO:0000313" key="8">
    <source>
        <dbReference type="Proteomes" id="UP000280696"/>
    </source>
</evidence>
<dbReference type="InterPro" id="IPR007371">
    <property type="entry name" value="TPK_catalytic"/>
</dbReference>
<gene>
    <name evidence="7" type="ORF">D7V94_22285</name>
</gene>
<name>A0A3A9A6K0_9FIRM</name>
<proteinExistence type="predicted"/>
<dbReference type="InterPro" id="IPR036371">
    <property type="entry name" value="TPK_B1-bd_sf"/>
</dbReference>
<keyword evidence="3 7" id="KW-0418">Kinase</keyword>
<evidence type="ECO:0000256" key="2">
    <source>
        <dbReference type="ARBA" id="ARBA00022741"/>
    </source>
</evidence>
<dbReference type="EMBL" id="RAYQ01000056">
    <property type="protein sequence ID" value="RKI86894.1"/>
    <property type="molecule type" value="Genomic_DNA"/>
</dbReference>
<reference evidence="7 8" key="1">
    <citation type="submission" date="2018-09" db="EMBL/GenBank/DDBJ databases">
        <title>Murine metabolic-syndrome-specific gut microbial biobank.</title>
        <authorList>
            <person name="Liu C."/>
        </authorList>
    </citation>
    <scope>NUCLEOTIDE SEQUENCE [LARGE SCALE GENOMIC DNA]</scope>
    <source>
        <strain evidence="7 8">0.1xD8-82</strain>
    </source>
</reference>
<dbReference type="GO" id="GO:0016301">
    <property type="term" value="F:kinase activity"/>
    <property type="evidence" value="ECO:0007669"/>
    <property type="project" value="UniProtKB-KW"/>
</dbReference>
<dbReference type="AlphaFoldDB" id="A0A3A9A6K0"/>
<dbReference type="SUPFAM" id="SSF63999">
    <property type="entry name" value="Thiamin pyrophosphokinase, catalytic domain"/>
    <property type="match status" value="1"/>
</dbReference>
<dbReference type="NCBIfam" id="TIGR01378">
    <property type="entry name" value="thi_PPkinase"/>
    <property type="match status" value="1"/>
</dbReference>
<protein>
    <recommendedName>
        <fullName evidence="5">Thiamine diphosphokinase</fullName>
        <ecNumber evidence="5">2.7.6.2</ecNumber>
    </recommendedName>
</protein>
<dbReference type="InterPro" id="IPR007373">
    <property type="entry name" value="Thiamin_PyroPKinase_B1-bd"/>
</dbReference>
<dbReference type="Gene3D" id="3.40.50.10240">
    <property type="entry name" value="Thiamin pyrophosphokinase, catalytic domain"/>
    <property type="match status" value="1"/>
</dbReference>
<evidence type="ECO:0000256" key="3">
    <source>
        <dbReference type="ARBA" id="ARBA00022777"/>
    </source>
</evidence>
<dbReference type="GO" id="GO:0005524">
    <property type="term" value="F:ATP binding"/>
    <property type="evidence" value="ECO:0007669"/>
    <property type="project" value="UniProtKB-KW"/>
</dbReference>
<evidence type="ECO:0000259" key="6">
    <source>
        <dbReference type="SMART" id="SM00983"/>
    </source>
</evidence>
<comment type="caution">
    <text evidence="7">The sequence shown here is derived from an EMBL/GenBank/DDBJ whole genome shotgun (WGS) entry which is preliminary data.</text>
</comment>
<dbReference type="GO" id="GO:0030975">
    <property type="term" value="F:thiamine binding"/>
    <property type="evidence" value="ECO:0007669"/>
    <property type="project" value="InterPro"/>
</dbReference>
<dbReference type="RefSeq" id="WP_120472451.1">
    <property type="nucleotide sequence ID" value="NZ_RAYQ01000056.1"/>
</dbReference>
<dbReference type="GO" id="GO:0004788">
    <property type="term" value="F:thiamine diphosphokinase activity"/>
    <property type="evidence" value="ECO:0007669"/>
    <property type="project" value="UniProtKB-UniRule"/>
</dbReference>
<dbReference type="GO" id="GO:0006772">
    <property type="term" value="P:thiamine metabolic process"/>
    <property type="evidence" value="ECO:0007669"/>
    <property type="project" value="UniProtKB-UniRule"/>
</dbReference>
<dbReference type="SMART" id="SM00983">
    <property type="entry name" value="TPK_B1_binding"/>
    <property type="match status" value="1"/>
</dbReference>
<evidence type="ECO:0000256" key="5">
    <source>
        <dbReference type="NCBIfam" id="TIGR01378"/>
    </source>
</evidence>
<dbReference type="PANTHER" id="PTHR41299:SF1">
    <property type="entry name" value="THIAMINE PYROPHOSPHOKINASE"/>
    <property type="match status" value="1"/>
</dbReference>
<accession>A0A3A9A6K0</accession>
<dbReference type="CDD" id="cd07995">
    <property type="entry name" value="TPK"/>
    <property type="match status" value="1"/>
</dbReference>
<dbReference type="InterPro" id="IPR036759">
    <property type="entry name" value="TPK_catalytic_sf"/>
</dbReference>
<keyword evidence="2" id="KW-0547">Nucleotide-binding</keyword>
<dbReference type="GO" id="GO:0009229">
    <property type="term" value="P:thiamine diphosphate biosynthetic process"/>
    <property type="evidence" value="ECO:0007669"/>
    <property type="project" value="InterPro"/>
</dbReference>